<name>A0ABP0GGI3_CLALP</name>
<proteinExistence type="predicted"/>
<gene>
    <name evidence="2" type="ORF">CVLEPA_LOCUS21695</name>
</gene>
<protein>
    <submittedName>
        <fullName evidence="2">Uncharacterized protein</fullName>
    </submittedName>
</protein>
<evidence type="ECO:0000313" key="2">
    <source>
        <dbReference type="EMBL" id="CAK8689729.1"/>
    </source>
</evidence>
<feature type="compositionally biased region" description="Basic and acidic residues" evidence="1">
    <location>
        <begin position="60"/>
        <end position="69"/>
    </location>
</feature>
<feature type="region of interest" description="Disordered" evidence="1">
    <location>
        <begin position="45"/>
        <end position="69"/>
    </location>
</feature>
<comment type="caution">
    <text evidence="2">The sequence shown here is derived from an EMBL/GenBank/DDBJ whole genome shotgun (WGS) entry which is preliminary data.</text>
</comment>
<evidence type="ECO:0000256" key="1">
    <source>
        <dbReference type="SAM" id="MobiDB-lite"/>
    </source>
</evidence>
<evidence type="ECO:0000313" key="3">
    <source>
        <dbReference type="Proteomes" id="UP001642483"/>
    </source>
</evidence>
<accession>A0ABP0GGI3</accession>
<organism evidence="2 3">
    <name type="scientific">Clavelina lepadiformis</name>
    <name type="common">Light-bulb sea squirt</name>
    <name type="synonym">Ascidia lepadiformis</name>
    <dbReference type="NCBI Taxonomy" id="159417"/>
    <lineage>
        <taxon>Eukaryota</taxon>
        <taxon>Metazoa</taxon>
        <taxon>Chordata</taxon>
        <taxon>Tunicata</taxon>
        <taxon>Ascidiacea</taxon>
        <taxon>Aplousobranchia</taxon>
        <taxon>Clavelinidae</taxon>
        <taxon>Clavelina</taxon>
    </lineage>
</organism>
<reference evidence="2 3" key="1">
    <citation type="submission" date="2024-02" db="EMBL/GenBank/DDBJ databases">
        <authorList>
            <person name="Daric V."/>
            <person name="Darras S."/>
        </authorList>
    </citation>
    <scope>NUCLEOTIDE SEQUENCE [LARGE SCALE GENOMIC DNA]</scope>
</reference>
<dbReference type="Proteomes" id="UP001642483">
    <property type="component" value="Unassembled WGS sequence"/>
</dbReference>
<feature type="compositionally biased region" description="Polar residues" evidence="1">
    <location>
        <begin position="49"/>
        <end position="59"/>
    </location>
</feature>
<feature type="region of interest" description="Disordered" evidence="1">
    <location>
        <begin position="84"/>
        <end position="114"/>
    </location>
</feature>
<dbReference type="EMBL" id="CAWYQH010000108">
    <property type="protein sequence ID" value="CAK8689729.1"/>
    <property type="molecule type" value="Genomic_DNA"/>
</dbReference>
<sequence length="114" mass="13170">MKKDLLSNPLPSYIYFGSLKLYVNFEGQKKACSYCEATGHLFNPRMHNRGQNDPNGLKSTHNDNSKREMHHGALVFARITTNLATKPPTKHHSHPCKNNMMIHKRSHRYNSQPR</sequence>
<keyword evidence="3" id="KW-1185">Reference proteome</keyword>